<dbReference type="EMBL" id="AMYD01004296">
    <property type="protein sequence ID" value="EQB43397.1"/>
    <property type="molecule type" value="Genomic_DNA"/>
</dbReference>
<name>T0JJ03_COLGC</name>
<dbReference type="HOGENOM" id="CLU_3368450_0_0_1"/>
<gene>
    <name evidence="1" type="ORF">CGLO_17949</name>
</gene>
<organism evidence="1 2">
    <name type="scientific">Colletotrichum gloeosporioides (strain Cg-14)</name>
    <name type="common">Anthracnose fungus</name>
    <name type="synonym">Glomerella cingulata</name>
    <dbReference type="NCBI Taxonomy" id="1237896"/>
    <lineage>
        <taxon>Eukaryota</taxon>
        <taxon>Fungi</taxon>
        <taxon>Dikarya</taxon>
        <taxon>Ascomycota</taxon>
        <taxon>Pezizomycotina</taxon>
        <taxon>Sordariomycetes</taxon>
        <taxon>Hypocreomycetidae</taxon>
        <taxon>Glomerellales</taxon>
        <taxon>Glomerellaceae</taxon>
        <taxon>Colletotrichum</taxon>
        <taxon>Colletotrichum gloeosporioides species complex</taxon>
    </lineage>
</organism>
<comment type="caution">
    <text evidence="1">The sequence shown here is derived from an EMBL/GenBank/DDBJ whole genome shotgun (WGS) entry which is preliminary data.</text>
</comment>
<sequence length="35" mass="3956">MNIDNPHDKLSPQLKKRSFLKNLSTLPNSITGSLF</sequence>
<reference evidence="2" key="1">
    <citation type="journal article" date="2013" name="Mol. Plant Microbe Interact.">
        <title>Global aspects of pacC regulation of pathogenicity genes in Colletotrichum gloeosporioides as revealed by transcriptome analysis.</title>
        <authorList>
            <person name="Alkan N."/>
            <person name="Meng X."/>
            <person name="Friedlander G."/>
            <person name="Reuveni E."/>
            <person name="Sukno S."/>
            <person name="Sherman A."/>
            <person name="Thon M."/>
            <person name="Fluhr R."/>
            <person name="Prusky D."/>
        </authorList>
    </citation>
    <scope>NUCLEOTIDE SEQUENCE [LARGE SCALE GENOMIC DNA]</scope>
    <source>
        <strain evidence="2">Cg-14</strain>
    </source>
</reference>
<dbReference type="AlphaFoldDB" id="T0JJ03"/>
<proteinExistence type="predicted"/>
<evidence type="ECO:0000313" key="1">
    <source>
        <dbReference type="EMBL" id="EQB43397.1"/>
    </source>
</evidence>
<protein>
    <submittedName>
        <fullName evidence="1">Uncharacterized protein</fullName>
    </submittedName>
</protein>
<evidence type="ECO:0000313" key="2">
    <source>
        <dbReference type="Proteomes" id="UP000015530"/>
    </source>
</evidence>
<accession>T0JJ03</accession>
<dbReference type="Proteomes" id="UP000015530">
    <property type="component" value="Unassembled WGS sequence"/>
</dbReference>